<proteinExistence type="predicted"/>
<protein>
    <submittedName>
        <fullName evidence="1">Uncharacterized protein</fullName>
    </submittedName>
</protein>
<reference evidence="1" key="1">
    <citation type="submission" date="2019-12" db="EMBL/GenBank/DDBJ databases">
        <title>An insight into the sialome of adult female Ixodes ricinus ticks feeding for 6 days.</title>
        <authorList>
            <person name="Perner J."/>
            <person name="Ribeiro J.M.C."/>
        </authorList>
    </citation>
    <scope>NUCLEOTIDE SEQUENCE</scope>
    <source>
        <strain evidence="1">Semi-engorged</strain>
        <tissue evidence="1">Salivary glands</tissue>
    </source>
</reference>
<dbReference type="EMBL" id="GIFC01010270">
    <property type="protein sequence ID" value="MXU92353.1"/>
    <property type="molecule type" value="Transcribed_RNA"/>
</dbReference>
<sequence>MRRFRHRAAASLLRSLLTRLRSSSSGLNFSLLLGLRPPPLRLAFSWTGGDAVAPPLECREPSLPLLPTLPPLLPQCTVIICICCCCVQAGSQSSSTSCFTTTHGEPWLRLLLWCCCWYWAMFTTGGTNPAWC</sequence>
<evidence type="ECO:0000313" key="1">
    <source>
        <dbReference type="EMBL" id="MXU92353.1"/>
    </source>
</evidence>
<accession>A0A6B0URL8</accession>
<name>A0A6B0URL8_IXORI</name>
<organism evidence="1">
    <name type="scientific">Ixodes ricinus</name>
    <name type="common">Common tick</name>
    <name type="synonym">Acarus ricinus</name>
    <dbReference type="NCBI Taxonomy" id="34613"/>
    <lineage>
        <taxon>Eukaryota</taxon>
        <taxon>Metazoa</taxon>
        <taxon>Ecdysozoa</taxon>
        <taxon>Arthropoda</taxon>
        <taxon>Chelicerata</taxon>
        <taxon>Arachnida</taxon>
        <taxon>Acari</taxon>
        <taxon>Parasitiformes</taxon>
        <taxon>Ixodida</taxon>
        <taxon>Ixodoidea</taxon>
        <taxon>Ixodidae</taxon>
        <taxon>Ixodinae</taxon>
        <taxon>Ixodes</taxon>
    </lineage>
</organism>
<dbReference type="AlphaFoldDB" id="A0A6B0URL8"/>